<dbReference type="SUPFAM" id="SSF56731">
    <property type="entry name" value="DNA primase core"/>
    <property type="match status" value="1"/>
</dbReference>
<keyword evidence="1 12" id="KW-0240">DNA-directed RNA polymerase</keyword>
<evidence type="ECO:0000256" key="1">
    <source>
        <dbReference type="ARBA" id="ARBA00022478"/>
    </source>
</evidence>
<dbReference type="Pfam" id="PF08275">
    <property type="entry name" value="DNAG_N"/>
    <property type="match status" value="1"/>
</dbReference>
<dbReference type="PANTHER" id="PTHR30313:SF2">
    <property type="entry name" value="DNA PRIMASE"/>
    <property type="match status" value="1"/>
</dbReference>
<dbReference type="GO" id="GO:1990077">
    <property type="term" value="C:primosome complex"/>
    <property type="evidence" value="ECO:0007669"/>
    <property type="project" value="UniProtKB-KW"/>
</dbReference>
<dbReference type="SMART" id="SM00400">
    <property type="entry name" value="ZnF_CHCC"/>
    <property type="match status" value="1"/>
</dbReference>
<keyword evidence="11 12" id="KW-0804">Transcription</keyword>
<evidence type="ECO:0000313" key="16">
    <source>
        <dbReference type="EMBL" id="MCA9392082.1"/>
    </source>
</evidence>
<keyword evidence="3 12" id="KW-0808">Transferase</keyword>
<keyword evidence="4 12" id="KW-0548">Nucleotidyltransferase</keyword>
<dbReference type="InterPro" id="IPR030846">
    <property type="entry name" value="DnaG_bac"/>
</dbReference>
<name>A0A955RS38_UNCKA</name>
<dbReference type="PROSITE" id="PS50880">
    <property type="entry name" value="TOPRIM"/>
    <property type="match status" value="1"/>
</dbReference>
<evidence type="ECO:0000256" key="7">
    <source>
        <dbReference type="ARBA" id="ARBA00022771"/>
    </source>
</evidence>
<feature type="domain" description="Toprim" evidence="15">
    <location>
        <begin position="259"/>
        <end position="340"/>
    </location>
</feature>
<feature type="zinc finger region" description="CHC2-type" evidence="12 14">
    <location>
        <begin position="38"/>
        <end position="62"/>
    </location>
</feature>
<evidence type="ECO:0000256" key="9">
    <source>
        <dbReference type="ARBA" id="ARBA00022842"/>
    </source>
</evidence>
<comment type="function">
    <text evidence="12 13">RNA polymerase that catalyzes the synthesis of short RNA molecules used as primers for DNA polymerase during DNA replication.</text>
</comment>
<dbReference type="EC" id="2.7.7.101" evidence="12"/>
<keyword evidence="10 12" id="KW-0238">DNA-binding</keyword>
<reference evidence="16" key="2">
    <citation type="journal article" date="2021" name="Microbiome">
        <title>Successional dynamics and alternative stable states in a saline activated sludge microbial community over 9 years.</title>
        <authorList>
            <person name="Wang Y."/>
            <person name="Ye J."/>
            <person name="Ju F."/>
            <person name="Liu L."/>
            <person name="Boyd J.A."/>
            <person name="Deng Y."/>
            <person name="Parks D.H."/>
            <person name="Jiang X."/>
            <person name="Yin X."/>
            <person name="Woodcroft B.J."/>
            <person name="Tyson G.W."/>
            <person name="Hugenholtz P."/>
            <person name="Polz M.F."/>
            <person name="Zhang T."/>
        </authorList>
    </citation>
    <scope>NUCLEOTIDE SEQUENCE</scope>
    <source>
        <strain evidence="16">HKST-UBA03</strain>
    </source>
</reference>
<dbReference type="GO" id="GO:0000428">
    <property type="term" value="C:DNA-directed RNA polymerase complex"/>
    <property type="evidence" value="ECO:0007669"/>
    <property type="project" value="UniProtKB-KW"/>
</dbReference>
<comment type="cofactor">
    <cofactor evidence="12 13 14">
        <name>Zn(2+)</name>
        <dbReference type="ChEBI" id="CHEBI:29105"/>
    </cofactor>
    <text evidence="12 13 14">Binds 1 zinc ion per monomer.</text>
</comment>
<comment type="domain">
    <text evidence="12">Contains an N-terminal zinc-binding domain, a central core domain that contains the primase activity, and a C-terminal DnaB-binding domain.</text>
</comment>
<evidence type="ECO:0000259" key="15">
    <source>
        <dbReference type="PROSITE" id="PS50880"/>
    </source>
</evidence>
<dbReference type="InterPro" id="IPR002694">
    <property type="entry name" value="Znf_CHC2"/>
</dbReference>
<dbReference type="Gene3D" id="3.90.980.10">
    <property type="entry name" value="DNA primase, catalytic core, N-terminal domain"/>
    <property type="match status" value="1"/>
</dbReference>
<evidence type="ECO:0000256" key="4">
    <source>
        <dbReference type="ARBA" id="ARBA00022695"/>
    </source>
</evidence>
<dbReference type="GO" id="GO:0005737">
    <property type="term" value="C:cytoplasm"/>
    <property type="evidence" value="ECO:0007669"/>
    <property type="project" value="TreeGrafter"/>
</dbReference>
<evidence type="ECO:0000256" key="8">
    <source>
        <dbReference type="ARBA" id="ARBA00022833"/>
    </source>
</evidence>
<proteinExistence type="inferred from homology"/>
<evidence type="ECO:0000313" key="17">
    <source>
        <dbReference type="Proteomes" id="UP000751518"/>
    </source>
</evidence>
<dbReference type="NCBIfam" id="TIGR01391">
    <property type="entry name" value="dnaG"/>
    <property type="match status" value="1"/>
</dbReference>
<dbReference type="FunFam" id="3.90.580.10:FF:000001">
    <property type="entry name" value="DNA primase"/>
    <property type="match status" value="1"/>
</dbReference>
<dbReference type="GO" id="GO:0003677">
    <property type="term" value="F:DNA binding"/>
    <property type="evidence" value="ECO:0007669"/>
    <property type="project" value="UniProtKB-KW"/>
</dbReference>
<dbReference type="InterPro" id="IPR006171">
    <property type="entry name" value="TOPRIM_dom"/>
</dbReference>
<dbReference type="Gene3D" id="3.40.1360.10">
    <property type="match status" value="1"/>
</dbReference>
<dbReference type="GO" id="GO:0003899">
    <property type="term" value="F:DNA-directed RNA polymerase activity"/>
    <property type="evidence" value="ECO:0007669"/>
    <property type="project" value="UniProtKB-UniRule"/>
</dbReference>
<evidence type="ECO:0000256" key="10">
    <source>
        <dbReference type="ARBA" id="ARBA00023125"/>
    </source>
</evidence>
<dbReference type="InterPro" id="IPR013264">
    <property type="entry name" value="DNAG_N"/>
</dbReference>
<comment type="similarity">
    <text evidence="12 13">Belongs to the DnaG primase family.</text>
</comment>
<keyword evidence="5 12" id="KW-0235">DNA replication</keyword>
<evidence type="ECO:0000256" key="14">
    <source>
        <dbReference type="PIRSR" id="PIRSR002811-1"/>
    </source>
</evidence>
<dbReference type="AlphaFoldDB" id="A0A955RS38"/>
<dbReference type="Pfam" id="PF01807">
    <property type="entry name" value="Zn_ribbon_DnaG"/>
    <property type="match status" value="1"/>
</dbReference>
<accession>A0A955RS38</accession>
<dbReference type="EMBL" id="JAGQKZ010000018">
    <property type="protein sequence ID" value="MCA9392082.1"/>
    <property type="molecule type" value="Genomic_DNA"/>
</dbReference>
<dbReference type="InterPro" id="IPR036977">
    <property type="entry name" value="DNA_primase_Znf_CHC2"/>
</dbReference>
<protein>
    <recommendedName>
        <fullName evidence="12 13">DNA primase</fullName>
        <ecNumber evidence="12">2.7.7.101</ecNumber>
    </recommendedName>
</protein>
<comment type="subunit">
    <text evidence="12">Monomer. Interacts with DnaB.</text>
</comment>
<sequence>MDNNVDVTQIIKDKIDIVDYIGRSVKLKKTGINFSGLCPFHKEKTPSFFVSPDRQTWKCFGCDRGGDVFTFLMDREGVDFVTALETLASETSTPIPKYRGKDKKEVGNAYEILTKTTDFYKDNLSKNKQARDYLMTKRQLTQEMIDKFSLGYAPDSWDATGNYLLKTTNCSVNDLRQVGLIIDKDAPSNNPNSWYDRFRNRVVFPIHDLTGKAVGFSARTMDPNEKTAKYINSPETDVFKKGRILYGYHLAKDSIKTQDYAVIVEGQLDVISLNQIGVTNVVAPQGSAFTPEQLRVIERLTKRVILLFDQDGAGTKATFKTLRAFLQHEFEVKIATLDFAKDPDEAAHKDADKTKHALTNAVNFFDFLMRFTKTSLKQDDPNYKAKTSGFILPFIAESPNAVLRETLTNRLAEQLQISAKSLQTELGKIKTEGVVTVLEHAQEKTTRQKATREARLYSELVAMMLQLPETLKDDAQVLDVVKDVTLLPDDFPAAVMGKKIVEHTLTNGHVITDRLNAVLTDKEKHAADVLTLRDLSHLENDDDFLESLETITNDITVCSIKSQIKELALQHSKESLQQIKELTQELKVRQTRPE</sequence>
<dbReference type="PIRSF" id="PIRSF002811">
    <property type="entry name" value="DnaG"/>
    <property type="match status" value="1"/>
</dbReference>
<evidence type="ECO:0000256" key="5">
    <source>
        <dbReference type="ARBA" id="ARBA00022705"/>
    </source>
</evidence>
<dbReference type="GO" id="GO:0008270">
    <property type="term" value="F:zinc ion binding"/>
    <property type="evidence" value="ECO:0007669"/>
    <property type="project" value="UniProtKB-UniRule"/>
</dbReference>
<reference evidence="16" key="1">
    <citation type="submission" date="2020-04" db="EMBL/GenBank/DDBJ databases">
        <authorList>
            <person name="Zhang T."/>
        </authorList>
    </citation>
    <scope>NUCLEOTIDE SEQUENCE</scope>
    <source>
        <strain evidence="16">HKST-UBA03</strain>
    </source>
</reference>
<evidence type="ECO:0000256" key="3">
    <source>
        <dbReference type="ARBA" id="ARBA00022679"/>
    </source>
</evidence>
<comment type="catalytic activity">
    <reaction evidence="12">
        <text>ssDNA + n NTP = ssDNA/pppN(pN)n-1 hybrid + (n-1) diphosphate.</text>
        <dbReference type="EC" id="2.7.7.101"/>
    </reaction>
</comment>
<dbReference type="CDD" id="cd03364">
    <property type="entry name" value="TOPRIM_DnaG_primases"/>
    <property type="match status" value="1"/>
</dbReference>
<dbReference type="GO" id="GO:0006269">
    <property type="term" value="P:DNA replication, synthesis of primer"/>
    <property type="evidence" value="ECO:0007669"/>
    <property type="project" value="UniProtKB-UniRule"/>
</dbReference>
<dbReference type="SUPFAM" id="SSF57783">
    <property type="entry name" value="Zinc beta-ribbon"/>
    <property type="match status" value="1"/>
</dbReference>
<evidence type="ECO:0000256" key="6">
    <source>
        <dbReference type="ARBA" id="ARBA00022723"/>
    </source>
</evidence>
<dbReference type="HAMAP" id="MF_00974">
    <property type="entry name" value="DNA_primase_DnaG"/>
    <property type="match status" value="1"/>
</dbReference>
<keyword evidence="7 12" id="KW-0863">Zinc-finger</keyword>
<comment type="caution">
    <text evidence="16">The sequence shown here is derived from an EMBL/GenBank/DDBJ whole genome shotgun (WGS) entry which is preliminary data.</text>
</comment>
<evidence type="ECO:0000256" key="12">
    <source>
        <dbReference type="HAMAP-Rule" id="MF_00974"/>
    </source>
</evidence>
<dbReference type="PANTHER" id="PTHR30313">
    <property type="entry name" value="DNA PRIMASE"/>
    <property type="match status" value="1"/>
</dbReference>
<evidence type="ECO:0000256" key="2">
    <source>
        <dbReference type="ARBA" id="ARBA00022515"/>
    </source>
</evidence>
<dbReference type="InterPro" id="IPR006295">
    <property type="entry name" value="DNA_primase_DnaG"/>
</dbReference>
<dbReference type="Gene3D" id="3.90.580.10">
    <property type="entry name" value="Zinc finger, CHC2-type domain"/>
    <property type="match status" value="1"/>
</dbReference>
<organism evidence="16 17">
    <name type="scientific">candidate division WWE3 bacterium</name>
    <dbReference type="NCBI Taxonomy" id="2053526"/>
    <lineage>
        <taxon>Bacteria</taxon>
        <taxon>Katanobacteria</taxon>
    </lineage>
</organism>
<dbReference type="SMART" id="SM00493">
    <property type="entry name" value="TOPRIM"/>
    <property type="match status" value="1"/>
</dbReference>
<keyword evidence="2 12" id="KW-0639">Primosome</keyword>
<dbReference type="Pfam" id="PF10410">
    <property type="entry name" value="DnaB_bind"/>
    <property type="match status" value="1"/>
</dbReference>
<gene>
    <name evidence="12 16" type="primary">dnaG</name>
    <name evidence="16" type="ORF">KC614_02665</name>
</gene>
<evidence type="ECO:0000256" key="13">
    <source>
        <dbReference type="PIRNR" id="PIRNR002811"/>
    </source>
</evidence>
<keyword evidence="6 12" id="KW-0479">Metal-binding</keyword>
<dbReference type="InterPro" id="IPR034151">
    <property type="entry name" value="TOPRIM_DnaG_bac"/>
</dbReference>
<dbReference type="InterPro" id="IPR037068">
    <property type="entry name" value="DNA_primase_core_N_sf"/>
</dbReference>
<dbReference type="Proteomes" id="UP000751518">
    <property type="component" value="Unassembled WGS sequence"/>
</dbReference>
<dbReference type="Pfam" id="PF13155">
    <property type="entry name" value="Toprim_2"/>
    <property type="match status" value="1"/>
</dbReference>
<dbReference type="InterPro" id="IPR019475">
    <property type="entry name" value="DNA_primase_DnaB-bd"/>
</dbReference>
<keyword evidence="9" id="KW-0460">Magnesium</keyword>
<keyword evidence="8 12" id="KW-0862">Zinc</keyword>
<dbReference type="InterPro" id="IPR050219">
    <property type="entry name" value="DnaG_primase"/>
</dbReference>
<evidence type="ECO:0000256" key="11">
    <source>
        <dbReference type="ARBA" id="ARBA00023163"/>
    </source>
</evidence>